<dbReference type="EMBL" id="CP039351">
    <property type="protein sequence ID" value="QCE01628.1"/>
    <property type="molecule type" value="Genomic_DNA"/>
</dbReference>
<dbReference type="AlphaFoldDB" id="A0A4D6MKU8"/>
<feature type="region of interest" description="Disordered" evidence="1">
    <location>
        <begin position="1"/>
        <end position="45"/>
    </location>
</feature>
<dbReference type="Proteomes" id="UP000501690">
    <property type="component" value="Linkage Group LG7"/>
</dbReference>
<gene>
    <name evidence="2" type="ORF">DEO72_LG7g2927</name>
</gene>
<feature type="region of interest" description="Disordered" evidence="1">
    <location>
        <begin position="74"/>
        <end position="95"/>
    </location>
</feature>
<organism evidence="2 3">
    <name type="scientific">Vigna unguiculata</name>
    <name type="common">Cowpea</name>
    <dbReference type="NCBI Taxonomy" id="3917"/>
    <lineage>
        <taxon>Eukaryota</taxon>
        <taxon>Viridiplantae</taxon>
        <taxon>Streptophyta</taxon>
        <taxon>Embryophyta</taxon>
        <taxon>Tracheophyta</taxon>
        <taxon>Spermatophyta</taxon>
        <taxon>Magnoliopsida</taxon>
        <taxon>eudicotyledons</taxon>
        <taxon>Gunneridae</taxon>
        <taxon>Pentapetalae</taxon>
        <taxon>rosids</taxon>
        <taxon>fabids</taxon>
        <taxon>Fabales</taxon>
        <taxon>Fabaceae</taxon>
        <taxon>Papilionoideae</taxon>
        <taxon>50 kb inversion clade</taxon>
        <taxon>NPAAA clade</taxon>
        <taxon>indigoferoid/millettioid clade</taxon>
        <taxon>Phaseoleae</taxon>
        <taxon>Vigna</taxon>
    </lineage>
</organism>
<reference evidence="2 3" key="1">
    <citation type="submission" date="2019-04" db="EMBL/GenBank/DDBJ databases">
        <title>An improved genome assembly and genetic linkage map for asparagus bean, Vigna unguiculata ssp. sesquipedialis.</title>
        <authorList>
            <person name="Xia Q."/>
            <person name="Zhang R."/>
            <person name="Dong Y."/>
        </authorList>
    </citation>
    <scope>NUCLEOTIDE SEQUENCE [LARGE SCALE GENOMIC DNA]</scope>
    <source>
        <tissue evidence="2">Leaf</tissue>
    </source>
</reference>
<evidence type="ECO:0000313" key="3">
    <source>
        <dbReference type="Proteomes" id="UP000501690"/>
    </source>
</evidence>
<accession>A0A4D6MKU8</accession>
<sequence length="104" mass="11476">MKGELPLLDNKKGLSQSNEETDYDLNQEPESSSWLVGDDDVSNEEENVPNLLLSFSTPLISMMKSENKKDMMHFSSSTAPANHSIDSTSTSSFGNTYINLDLAI</sequence>
<evidence type="ECO:0000256" key="1">
    <source>
        <dbReference type="SAM" id="MobiDB-lite"/>
    </source>
</evidence>
<name>A0A4D6MKU8_VIGUN</name>
<evidence type="ECO:0000313" key="2">
    <source>
        <dbReference type="EMBL" id="QCE01628.1"/>
    </source>
</evidence>
<protein>
    <submittedName>
        <fullName evidence="2">Uncharacterized protein</fullName>
    </submittedName>
</protein>
<proteinExistence type="predicted"/>
<keyword evidence="3" id="KW-1185">Reference proteome</keyword>